<keyword evidence="2" id="KW-1185">Reference proteome</keyword>
<protein>
    <submittedName>
        <fullName evidence="1">Uncharacterized protein</fullName>
    </submittedName>
</protein>
<accession>A0A010ZUP8</accession>
<sequence>MQPPRRRSGLTVAAGVGAAAAVFAVKMLAGALQPNTAPDGVDLAQATAAPAGPDVPANLKAPPVEQRYHVRTGASADDVNRCRQAAAPTTVGTPLFTAAARGATMVVFGAGTCLGSVS</sequence>
<comment type="caution">
    <text evidence="1">The sequence shown here is derived from an EMBL/GenBank/DDBJ whole genome shotgun (WGS) entry which is preliminary data.</text>
</comment>
<name>A0A010ZUP8_9ACTN</name>
<dbReference type="HOGENOM" id="CLU_2069173_0_0_11"/>
<proteinExistence type="predicted"/>
<reference evidence="1 2" key="1">
    <citation type="submission" date="2013-07" db="EMBL/GenBank/DDBJ databases">
        <authorList>
            <consortium name="DOE Joint Genome Institute"/>
            <person name="Eisen J."/>
            <person name="Huntemann M."/>
            <person name="Han J."/>
            <person name="Chen A."/>
            <person name="Kyrpides N."/>
            <person name="Mavromatis K."/>
            <person name="Markowitz V."/>
            <person name="Palaniappan K."/>
            <person name="Ivanova N."/>
            <person name="Schaumberg A."/>
            <person name="Pati A."/>
            <person name="Liolios K."/>
            <person name="Nordberg H.P."/>
            <person name="Cantor M.N."/>
            <person name="Hua S.X."/>
            <person name="Woyke T."/>
        </authorList>
    </citation>
    <scope>NUCLEOTIDE SEQUENCE [LARGE SCALE GENOMIC DNA]</scope>
    <source>
        <strain evidence="1 2">DSM 44712</strain>
    </source>
</reference>
<dbReference type="Proteomes" id="UP000021053">
    <property type="component" value="Unassembled WGS sequence"/>
</dbReference>
<dbReference type="AlphaFoldDB" id="A0A010ZUP8"/>
<dbReference type="EMBL" id="JFBT01000001">
    <property type="protein sequence ID" value="EXG82419.1"/>
    <property type="molecule type" value="Genomic_DNA"/>
</dbReference>
<gene>
    <name evidence="1" type="ORF">CryarDRAFT_3603</name>
</gene>
<evidence type="ECO:0000313" key="2">
    <source>
        <dbReference type="Proteomes" id="UP000021053"/>
    </source>
</evidence>
<evidence type="ECO:0000313" key="1">
    <source>
        <dbReference type="EMBL" id="EXG82419.1"/>
    </source>
</evidence>
<organism evidence="1 2">
    <name type="scientific">Cryptosporangium arvum DSM 44712</name>
    <dbReference type="NCBI Taxonomy" id="927661"/>
    <lineage>
        <taxon>Bacteria</taxon>
        <taxon>Bacillati</taxon>
        <taxon>Actinomycetota</taxon>
        <taxon>Actinomycetes</taxon>
        <taxon>Cryptosporangiales</taxon>
        <taxon>Cryptosporangiaceae</taxon>
        <taxon>Cryptosporangium</taxon>
    </lineage>
</organism>